<evidence type="ECO:0000313" key="4">
    <source>
        <dbReference type="Proteomes" id="UP001428290"/>
    </source>
</evidence>
<dbReference type="PANTHER" id="PTHR45138:SF9">
    <property type="entry name" value="DIGUANYLATE CYCLASE DGCM-RELATED"/>
    <property type="match status" value="1"/>
</dbReference>
<dbReference type="NCBIfam" id="TIGR00254">
    <property type="entry name" value="GGDEF"/>
    <property type="match status" value="1"/>
</dbReference>
<dbReference type="PROSITE" id="PS50005">
    <property type="entry name" value="TPR"/>
    <property type="match status" value="1"/>
</dbReference>
<dbReference type="InterPro" id="IPR011990">
    <property type="entry name" value="TPR-like_helical_dom_sf"/>
</dbReference>
<accession>A0ABP9X0G0</accession>
<evidence type="ECO:0000259" key="2">
    <source>
        <dbReference type="PROSITE" id="PS50887"/>
    </source>
</evidence>
<dbReference type="Pfam" id="PF13181">
    <property type="entry name" value="TPR_8"/>
    <property type="match status" value="1"/>
</dbReference>
<dbReference type="Pfam" id="PF13424">
    <property type="entry name" value="TPR_12"/>
    <property type="match status" value="1"/>
</dbReference>
<reference evidence="3 4" key="1">
    <citation type="submission" date="2024-02" db="EMBL/GenBank/DDBJ databases">
        <title>Herpetosiphon gulosus NBRC 112829.</title>
        <authorList>
            <person name="Ichikawa N."/>
            <person name="Katano-Makiyama Y."/>
            <person name="Hidaka K."/>
        </authorList>
    </citation>
    <scope>NUCLEOTIDE SEQUENCE [LARGE SCALE GENOMIC DNA]</scope>
    <source>
        <strain evidence="3 4">NBRC 112829</strain>
    </source>
</reference>
<comment type="caution">
    <text evidence="3">The sequence shown here is derived from an EMBL/GenBank/DDBJ whole genome shotgun (WGS) entry which is preliminary data.</text>
</comment>
<dbReference type="PROSITE" id="PS50887">
    <property type="entry name" value="GGDEF"/>
    <property type="match status" value="1"/>
</dbReference>
<dbReference type="InterPro" id="IPR000160">
    <property type="entry name" value="GGDEF_dom"/>
</dbReference>
<dbReference type="SMART" id="SM00028">
    <property type="entry name" value="TPR"/>
    <property type="match status" value="5"/>
</dbReference>
<organism evidence="3 4">
    <name type="scientific">Herpetosiphon gulosus</name>
    <dbReference type="NCBI Taxonomy" id="1973496"/>
    <lineage>
        <taxon>Bacteria</taxon>
        <taxon>Bacillati</taxon>
        <taxon>Chloroflexota</taxon>
        <taxon>Chloroflexia</taxon>
        <taxon>Herpetosiphonales</taxon>
        <taxon>Herpetosiphonaceae</taxon>
        <taxon>Herpetosiphon</taxon>
    </lineage>
</organism>
<dbReference type="Gene3D" id="1.25.40.10">
    <property type="entry name" value="Tetratricopeptide repeat domain"/>
    <property type="match status" value="2"/>
</dbReference>
<dbReference type="InterPro" id="IPR029787">
    <property type="entry name" value="Nucleotide_cyclase"/>
</dbReference>
<gene>
    <name evidence="3" type="ORF">Hgul01_02688</name>
</gene>
<dbReference type="InterPro" id="IPR019734">
    <property type="entry name" value="TPR_rpt"/>
</dbReference>
<dbReference type="PANTHER" id="PTHR45138">
    <property type="entry name" value="REGULATORY COMPONENTS OF SENSORY TRANSDUCTION SYSTEM"/>
    <property type="match status" value="1"/>
</dbReference>
<name>A0ABP9X0G0_9CHLR</name>
<protein>
    <recommendedName>
        <fullName evidence="2">GGDEF domain-containing protein</fullName>
    </recommendedName>
</protein>
<keyword evidence="4" id="KW-1185">Reference proteome</keyword>
<dbReference type="SMART" id="SM00267">
    <property type="entry name" value="GGDEF"/>
    <property type="match status" value="1"/>
</dbReference>
<dbReference type="SUPFAM" id="SSF48452">
    <property type="entry name" value="TPR-like"/>
    <property type="match status" value="1"/>
</dbReference>
<keyword evidence="1" id="KW-0802">TPR repeat</keyword>
<evidence type="ECO:0000313" key="3">
    <source>
        <dbReference type="EMBL" id="GAA5528885.1"/>
    </source>
</evidence>
<dbReference type="Proteomes" id="UP001428290">
    <property type="component" value="Unassembled WGS sequence"/>
</dbReference>
<dbReference type="Gene3D" id="3.30.70.270">
    <property type="match status" value="1"/>
</dbReference>
<dbReference type="EMBL" id="BAABRU010000008">
    <property type="protein sequence ID" value="GAA5528885.1"/>
    <property type="molecule type" value="Genomic_DNA"/>
</dbReference>
<evidence type="ECO:0000256" key="1">
    <source>
        <dbReference type="PROSITE-ProRule" id="PRU00339"/>
    </source>
</evidence>
<dbReference type="RefSeq" id="WP_345722500.1">
    <property type="nucleotide sequence ID" value="NZ_BAABRU010000008.1"/>
</dbReference>
<dbReference type="Pfam" id="PF00990">
    <property type="entry name" value="GGDEF"/>
    <property type="match status" value="1"/>
</dbReference>
<feature type="domain" description="GGDEF" evidence="2">
    <location>
        <begin position="459"/>
        <end position="591"/>
    </location>
</feature>
<dbReference type="CDD" id="cd01949">
    <property type="entry name" value="GGDEF"/>
    <property type="match status" value="1"/>
</dbReference>
<feature type="repeat" description="TPR" evidence="1">
    <location>
        <begin position="263"/>
        <end position="296"/>
    </location>
</feature>
<dbReference type="InterPro" id="IPR043128">
    <property type="entry name" value="Rev_trsase/Diguanyl_cyclase"/>
</dbReference>
<dbReference type="InterPro" id="IPR050469">
    <property type="entry name" value="Diguanylate_Cyclase"/>
</dbReference>
<sequence length="600" mass="67898">MNHATTLAALHAALAEIHNPMQHVDVLNRLVAELRLVDHEQAWALNHQAEGLARMAGDDGKPYTQGLIDCFYWRSKLLFSEQSYHQALTYLFRASKLCQLTPPRQPNPHWLDILDTSFQSASLGSEDSDAFLASGIHSAAVHNALGVLLIVLGNYTEALQYLQRAKRDAIQLNDQWFEALVCNNLGFLHCELQSPEIALNDLAHGLRLLEAMTQFPAHLRMRAEILDNSGRAACALKQFEQAVSYGEQALALYHEIDWQHGQAECHNNLGLAYAGLDQQNQAIEHFMQAYELACGSNNIHEAIEALIRHGVLLNRIKHYQAARVILEQALISVNPTINQQKVYRAHQALADTYEALGDFKASLKHYKAYYELKDTVFNEQSVRRMQVLQTMYRLDEARNQAALYHLQNDDLHQQLADIQQINVQLAEWAKTDSLTEILNRRGLYEQIDLALQHQQTDAQGWAWIMFDIDFFKAINDSYGHDSGDEVLRGIAQRARLVLRHSDVFGRYGGEEFLVFLPHTSMQEAIVIAERLRMAIANTPYVVKQTAVNVTISLGIAWTEQVDDPERLTQLADQALYRSKAAGRNCYTVERLDAPVSQLSA</sequence>
<proteinExistence type="predicted"/>
<dbReference type="SUPFAM" id="SSF55073">
    <property type="entry name" value="Nucleotide cyclase"/>
    <property type="match status" value="1"/>
</dbReference>